<dbReference type="Proteomes" id="UP000222564">
    <property type="component" value="Unassembled WGS sequence"/>
</dbReference>
<comment type="caution">
    <text evidence="1">The sequence shown here is derived from an EMBL/GenBank/DDBJ whole genome shotgun (WGS) entry which is preliminary data.</text>
</comment>
<accession>A0A2C6MEG2</accession>
<protein>
    <submittedName>
        <fullName evidence="1">Uncharacterized protein</fullName>
    </submittedName>
</protein>
<keyword evidence="2" id="KW-1185">Reference proteome</keyword>
<sequence>MLYLLFGGAVAYLAIYGRFVYKNFLSFEPSKKEFPVPTWMY</sequence>
<dbReference type="AlphaFoldDB" id="A0A2C6MEG2"/>
<evidence type="ECO:0000313" key="2">
    <source>
        <dbReference type="Proteomes" id="UP000222564"/>
    </source>
</evidence>
<proteinExistence type="predicted"/>
<gene>
    <name evidence="1" type="ORF">P378_12240</name>
</gene>
<organism evidence="1 2">
    <name type="scientific">Desulforamulus profundi</name>
    <dbReference type="NCBI Taxonomy" id="1383067"/>
    <lineage>
        <taxon>Bacteria</taxon>
        <taxon>Bacillati</taxon>
        <taxon>Bacillota</taxon>
        <taxon>Clostridia</taxon>
        <taxon>Eubacteriales</taxon>
        <taxon>Peptococcaceae</taxon>
        <taxon>Desulforamulus</taxon>
    </lineage>
</organism>
<dbReference type="EMBL" id="AWQQ01000062">
    <property type="protein sequence ID" value="PHJ38025.1"/>
    <property type="molecule type" value="Genomic_DNA"/>
</dbReference>
<name>A0A2C6MEG2_9FIRM</name>
<reference evidence="1 2" key="1">
    <citation type="submission" date="2013-09" db="EMBL/GenBank/DDBJ databases">
        <title>Biodegradation of hydrocarbons in the deep terrestrial subsurface : characterization of a microbial consortium composed of two Desulfotomaculum species originating from a deep geological formation.</title>
        <authorList>
            <person name="Aullo T."/>
            <person name="Berlendis S."/>
            <person name="Lascourreges J.-F."/>
            <person name="Dessort D."/>
            <person name="Saint-Laurent S."/>
            <person name="Schraauwers B."/>
            <person name="Mas J."/>
            <person name="Magot M."/>
            <person name="Ranchou-Peyruse A."/>
        </authorList>
    </citation>
    <scope>NUCLEOTIDE SEQUENCE [LARGE SCALE GENOMIC DNA]</scope>
    <source>
        <strain evidence="1 2">Bs107</strain>
    </source>
</reference>
<evidence type="ECO:0000313" key="1">
    <source>
        <dbReference type="EMBL" id="PHJ38025.1"/>
    </source>
</evidence>
<dbReference type="RefSeq" id="WP_274378702.1">
    <property type="nucleotide sequence ID" value="NZ_AWQQ01000062.1"/>
</dbReference>